<dbReference type="EMBL" id="CAJEWN010002431">
    <property type="protein sequence ID" value="CAD2203640.1"/>
    <property type="molecule type" value="Genomic_DNA"/>
</dbReference>
<protein>
    <submittedName>
        <fullName evidence="2">Uncharacterized protein</fullName>
    </submittedName>
</protein>
<evidence type="ECO:0000313" key="3">
    <source>
        <dbReference type="Proteomes" id="UP000580250"/>
    </source>
</evidence>
<proteinExistence type="predicted"/>
<comment type="caution">
    <text evidence="2">The sequence shown here is derived from an EMBL/GenBank/DDBJ whole genome shotgun (WGS) entry which is preliminary data.</text>
</comment>
<feature type="region of interest" description="Disordered" evidence="1">
    <location>
        <begin position="1"/>
        <end position="24"/>
    </location>
</feature>
<name>A0A6V7XWA7_MELEN</name>
<gene>
    <name evidence="2" type="ORF">MENT_LOCUS57336</name>
</gene>
<organism evidence="2 3">
    <name type="scientific">Meloidogyne enterolobii</name>
    <name type="common">Root-knot nematode worm</name>
    <name type="synonym">Meloidogyne mayaguensis</name>
    <dbReference type="NCBI Taxonomy" id="390850"/>
    <lineage>
        <taxon>Eukaryota</taxon>
        <taxon>Metazoa</taxon>
        <taxon>Ecdysozoa</taxon>
        <taxon>Nematoda</taxon>
        <taxon>Chromadorea</taxon>
        <taxon>Rhabditida</taxon>
        <taxon>Tylenchina</taxon>
        <taxon>Tylenchomorpha</taxon>
        <taxon>Tylenchoidea</taxon>
        <taxon>Meloidogynidae</taxon>
        <taxon>Meloidogyninae</taxon>
        <taxon>Meloidogyne</taxon>
    </lineage>
</organism>
<dbReference type="Proteomes" id="UP000580250">
    <property type="component" value="Unassembled WGS sequence"/>
</dbReference>
<accession>A0A6V7XWA7</accession>
<sequence>MNSTLQRRSGSSGSGGAISRPGTNLSLSSALDIQNASALGLAGPPISSLSTTGLQDGNCLQSKPSQSSNLSPIVDSTTNLDSTADEKFKKVINSPI</sequence>
<feature type="region of interest" description="Disordered" evidence="1">
    <location>
        <begin position="42"/>
        <end position="78"/>
    </location>
</feature>
<evidence type="ECO:0000256" key="1">
    <source>
        <dbReference type="SAM" id="MobiDB-lite"/>
    </source>
</evidence>
<reference evidence="2 3" key="1">
    <citation type="submission" date="2020-08" db="EMBL/GenBank/DDBJ databases">
        <authorList>
            <person name="Koutsovoulos G."/>
            <person name="Danchin GJ E."/>
        </authorList>
    </citation>
    <scope>NUCLEOTIDE SEQUENCE [LARGE SCALE GENOMIC DNA]</scope>
</reference>
<evidence type="ECO:0000313" key="2">
    <source>
        <dbReference type="EMBL" id="CAD2203640.1"/>
    </source>
</evidence>
<feature type="compositionally biased region" description="Polar residues" evidence="1">
    <location>
        <begin position="47"/>
        <end position="78"/>
    </location>
</feature>
<dbReference type="AlphaFoldDB" id="A0A6V7XWA7"/>